<name>A0AAW0E7A7_9AGAR</name>
<feature type="region of interest" description="Disordered" evidence="2">
    <location>
        <begin position="508"/>
        <end position="658"/>
    </location>
</feature>
<evidence type="ECO:0000313" key="4">
    <source>
        <dbReference type="Proteomes" id="UP001383192"/>
    </source>
</evidence>
<feature type="region of interest" description="Disordered" evidence="2">
    <location>
        <begin position="323"/>
        <end position="365"/>
    </location>
</feature>
<gene>
    <name evidence="3" type="ORF">VNI00_000856</name>
</gene>
<feature type="coiled-coil region" evidence="1">
    <location>
        <begin position="411"/>
        <end position="438"/>
    </location>
</feature>
<feature type="region of interest" description="Disordered" evidence="2">
    <location>
        <begin position="734"/>
        <end position="821"/>
    </location>
</feature>
<reference evidence="3 4" key="1">
    <citation type="submission" date="2024-01" db="EMBL/GenBank/DDBJ databases">
        <title>A draft genome for a cacao thread blight-causing isolate of Paramarasmius palmivorus.</title>
        <authorList>
            <person name="Baruah I.K."/>
            <person name="Bukari Y."/>
            <person name="Amoako-Attah I."/>
            <person name="Meinhardt L.W."/>
            <person name="Bailey B.A."/>
            <person name="Cohen S.P."/>
        </authorList>
    </citation>
    <scope>NUCLEOTIDE SEQUENCE [LARGE SCALE GENOMIC DNA]</scope>
    <source>
        <strain evidence="3 4">GH-12</strain>
    </source>
</reference>
<feature type="compositionally biased region" description="Polar residues" evidence="2">
    <location>
        <begin position="888"/>
        <end position="902"/>
    </location>
</feature>
<accession>A0AAW0E7A7</accession>
<feature type="compositionally biased region" description="Basic residues" evidence="2">
    <location>
        <begin position="325"/>
        <end position="336"/>
    </location>
</feature>
<evidence type="ECO:0000256" key="2">
    <source>
        <dbReference type="SAM" id="MobiDB-lite"/>
    </source>
</evidence>
<protein>
    <submittedName>
        <fullName evidence="3">Uncharacterized protein</fullName>
    </submittedName>
</protein>
<feature type="compositionally biased region" description="Polar residues" evidence="2">
    <location>
        <begin position="757"/>
        <end position="776"/>
    </location>
</feature>
<feature type="compositionally biased region" description="Polar residues" evidence="2">
    <location>
        <begin position="607"/>
        <end position="627"/>
    </location>
</feature>
<keyword evidence="4" id="KW-1185">Reference proteome</keyword>
<keyword evidence="1" id="KW-0175">Coiled coil</keyword>
<proteinExistence type="predicted"/>
<comment type="caution">
    <text evidence="3">The sequence shown here is derived from an EMBL/GenBank/DDBJ whole genome shotgun (WGS) entry which is preliminary data.</text>
</comment>
<dbReference type="EMBL" id="JAYKXP010000002">
    <property type="protein sequence ID" value="KAK7061120.1"/>
    <property type="molecule type" value="Genomic_DNA"/>
</dbReference>
<evidence type="ECO:0000256" key="1">
    <source>
        <dbReference type="SAM" id="Coils"/>
    </source>
</evidence>
<feature type="compositionally biased region" description="Basic and acidic residues" evidence="2">
    <location>
        <begin position="265"/>
        <end position="274"/>
    </location>
</feature>
<sequence>MCNTCRDRYRNYGVTKRKKWKAERIAFDHELEQLRRAEDERRAKEGLVPLSESPEELRTWELSIIDEKVQLPPSLAAVLSTAASNAIAVSSPYHPLAIRQLNEALRGNLNAAGISTPLDQLTPIQIAQLAQLLQVRLDRRAMVDPIPLVVESIPSSTSNPDTSSQTIQSDNASSSSLAGAMGYPPSEEPRQPAPASPDNSQQLLESPSEATSTSLPVSASTLVLPQRMCTVSHCHTILPGHYLYKRCDRHRLQNRKHGKLKRVREKVVKEKGPDDDGDGDEESIDADAILQDDSEPFDDEAAERQKLEAKAREKAKQLMMARLAGTRKSRAKKPRKKEAPTAISTNSQDTEQAQPEDAPLPQIIPPGPTAGSNHVVNDKRRGYSCTAPGCSNLINPYFRWRMCEPCRALRKELRLGKKAEEEKQLKEAEEAYEKLGGAVVGATEAGQGSVDPEGYEGISDMETDIPPMDNGAQMNALSPEPTLFPTLTFKPFTPRDVEVSHEDDHGTLFGVLHSPDTELQPIDDSDDFVVRGQPGGGTLDSTTDSQPANSPPHTNLPHPCPNFTPALSQSTTSAYRPRPPSVRSNGAAQKPYKFVEGSRRNKRKSEGSQANDEQRNSVESTESQSNDPPGKKQRTKSQTAKGKGKAPVQPSIQSGYSYGPTTHMPYGSYYPYMTYPPTYGHPGYAMPPGSSNSTSISTSYSYTYPGYPGYPSYYPGYPYTTGYYPPPPTGFSPSAYLTPTAPNGDVTSATKEKKAETPQNRNTEAEGSTDLSISTESHSEDQPEPATNDTPREMILDIPTDNEQHPSPQTSFSAAPSPASTNTSLGIIRVVSRNKKGHSNTLAKKGSRDIFTNFTPELVRDNQGKRPKRSAPLFENAEERLKQIQASLARSNSDPEQMSPAESSSSSSPGLRMMFYRPRVEESVDIQKGGRGYSTATTRHSRRLYSSAALNAFSFAPLFNNITTNGARAKEVRKSDVPDTYLSE</sequence>
<feature type="compositionally biased region" description="Polar residues" evidence="2">
    <location>
        <begin position="342"/>
        <end position="353"/>
    </location>
</feature>
<feature type="compositionally biased region" description="Low complexity" evidence="2">
    <location>
        <begin position="806"/>
        <end position="821"/>
    </location>
</feature>
<dbReference type="Proteomes" id="UP001383192">
    <property type="component" value="Unassembled WGS sequence"/>
</dbReference>
<feature type="region of interest" description="Disordered" evidence="2">
    <location>
        <begin position="151"/>
        <end position="215"/>
    </location>
</feature>
<feature type="region of interest" description="Disordered" evidence="2">
    <location>
        <begin position="888"/>
        <end position="911"/>
    </location>
</feature>
<dbReference type="AlphaFoldDB" id="A0AAW0E7A7"/>
<feature type="region of interest" description="Disordered" evidence="2">
    <location>
        <begin position="854"/>
        <end position="876"/>
    </location>
</feature>
<organism evidence="3 4">
    <name type="scientific">Paramarasmius palmivorus</name>
    <dbReference type="NCBI Taxonomy" id="297713"/>
    <lineage>
        <taxon>Eukaryota</taxon>
        <taxon>Fungi</taxon>
        <taxon>Dikarya</taxon>
        <taxon>Basidiomycota</taxon>
        <taxon>Agaricomycotina</taxon>
        <taxon>Agaricomycetes</taxon>
        <taxon>Agaricomycetidae</taxon>
        <taxon>Agaricales</taxon>
        <taxon>Marasmiineae</taxon>
        <taxon>Marasmiaceae</taxon>
        <taxon>Paramarasmius</taxon>
    </lineage>
</organism>
<evidence type="ECO:0000313" key="3">
    <source>
        <dbReference type="EMBL" id="KAK7061120.1"/>
    </source>
</evidence>
<feature type="compositionally biased region" description="Polar residues" evidence="2">
    <location>
        <begin position="539"/>
        <end position="553"/>
    </location>
</feature>
<feature type="compositionally biased region" description="Polar residues" evidence="2">
    <location>
        <begin position="197"/>
        <end position="215"/>
    </location>
</feature>
<feature type="compositionally biased region" description="Polar residues" evidence="2">
    <location>
        <begin position="153"/>
        <end position="177"/>
    </location>
</feature>
<feature type="compositionally biased region" description="Polar residues" evidence="2">
    <location>
        <begin position="565"/>
        <end position="574"/>
    </location>
</feature>
<feature type="region of interest" description="Disordered" evidence="2">
    <location>
        <begin position="257"/>
        <end position="283"/>
    </location>
</feature>